<dbReference type="InterPro" id="IPR002656">
    <property type="entry name" value="Acyl_transf_3_dom"/>
</dbReference>
<comment type="caution">
    <text evidence="9">The sequence shown here is derived from an EMBL/GenBank/DDBJ whole genome shotgun (WGS) entry which is preliminary data.</text>
</comment>
<evidence type="ECO:0000259" key="8">
    <source>
        <dbReference type="Pfam" id="PF01757"/>
    </source>
</evidence>
<evidence type="ECO:0000256" key="5">
    <source>
        <dbReference type="ARBA" id="ARBA00022989"/>
    </source>
</evidence>
<keyword evidence="10" id="KW-1185">Reference proteome</keyword>
<evidence type="ECO:0000256" key="6">
    <source>
        <dbReference type="ARBA" id="ARBA00023136"/>
    </source>
</evidence>
<feature type="transmembrane region" description="Helical" evidence="7">
    <location>
        <begin position="192"/>
        <end position="211"/>
    </location>
</feature>
<reference evidence="10" key="1">
    <citation type="journal article" date="2019" name="Int. J. Syst. Evol. Microbiol.">
        <title>The Global Catalogue of Microorganisms (GCM) 10K type strain sequencing project: providing services to taxonomists for standard genome sequencing and annotation.</title>
        <authorList>
            <consortium name="The Broad Institute Genomics Platform"/>
            <consortium name="The Broad Institute Genome Sequencing Center for Infectious Disease"/>
            <person name="Wu L."/>
            <person name="Ma J."/>
        </authorList>
    </citation>
    <scope>NUCLEOTIDE SEQUENCE [LARGE SCALE GENOMIC DNA]</scope>
    <source>
        <strain evidence="10">TISTR 1827</strain>
    </source>
</reference>
<keyword evidence="6 7" id="KW-0472">Membrane</keyword>
<dbReference type="PANTHER" id="PTHR40074:SF2">
    <property type="entry name" value="O-ACETYLTRANSFERASE WECH"/>
    <property type="match status" value="1"/>
</dbReference>
<evidence type="ECO:0000256" key="3">
    <source>
        <dbReference type="ARBA" id="ARBA00022475"/>
    </source>
</evidence>
<dbReference type="EMBL" id="JBHUMY010000007">
    <property type="protein sequence ID" value="MFD2660268.1"/>
    <property type="molecule type" value="Genomic_DNA"/>
</dbReference>
<feature type="transmembrane region" description="Helical" evidence="7">
    <location>
        <begin position="161"/>
        <end position="180"/>
    </location>
</feature>
<name>A0ABW5QUW5_9BACL</name>
<feature type="domain" description="Acyltransferase 3" evidence="8">
    <location>
        <begin position="8"/>
        <end position="353"/>
    </location>
</feature>
<keyword evidence="3" id="KW-1003">Cell membrane</keyword>
<comment type="subcellular location">
    <subcellularLocation>
        <location evidence="1">Cell membrane</location>
        <topology evidence="1">Multi-pass membrane protein</topology>
    </subcellularLocation>
</comment>
<evidence type="ECO:0000313" key="10">
    <source>
        <dbReference type="Proteomes" id="UP001597493"/>
    </source>
</evidence>
<keyword evidence="9" id="KW-0012">Acyltransferase</keyword>
<feature type="transmembrane region" description="Helical" evidence="7">
    <location>
        <begin position="135"/>
        <end position="154"/>
    </location>
</feature>
<keyword evidence="5 7" id="KW-1133">Transmembrane helix</keyword>
<dbReference type="Proteomes" id="UP001597493">
    <property type="component" value="Unassembled WGS sequence"/>
</dbReference>
<organism evidence="9 10">
    <name type="scientific">Paenibacillus thailandensis</name>
    <dbReference type="NCBI Taxonomy" id="393250"/>
    <lineage>
        <taxon>Bacteria</taxon>
        <taxon>Bacillati</taxon>
        <taxon>Bacillota</taxon>
        <taxon>Bacilli</taxon>
        <taxon>Bacillales</taxon>
        <taxon>Paenibacillaceae</taxon>
        <taxon>Paenibacillus</taxon>
    </lineage>
</organism>
<dbReference type="PANTHER" id="PTHR40074">
    <property type="entry name" value="O-ACETYLTRANSFERASE WECH"/>
    <property type="match status" value="1"/>
</dbReference>
<proteinExistence type="inferred from homology"/>
<protein>
    <submittedName>
        <fullName evidence="9">Acyltransferase</fullName>
    </submittedName>
</protein>
<feature type="transmembrane region" description="Helical" evidence="7">
    <location>
        <begin position="300"/>
        <end position="321"/>
    </location>
</feature>
<comment type="similarity">
    <text evidence="2">Belongs to the acyltransferase 3 family.</text>
</comment>
<accession>A0ABW5QUW5</accession>
<gene>
    <name evidence="9" type="ORF">ACFSW5_08280</name>
</gene>
<feature type="transmembrane region" description="Helical" evidence="7">
    <location>
        <begin position="232"/>
        <end position="253"/>
    </location>
</feature>
<feature type="transmembrane region" description="Helical" evidence="7">
    <location>
        <begin position="268"/>
        <end position="288"/>
    </location>
</feature>
<evidence type="ECO:0000313" key="9">
    <source>
        <dbReference type="EMBL" id="MFD2660268.1"/>
    </source>
</evidence>
<dbReference type="Pfam" id="PF01757">
    <property type="entry name" value="Acyl_transf_3"/>
    <property type="match status" value="1"/>
</dbReference>
<evidence type="ECO:0000256" key="2">
    <source>
        <dbReference type="ARBA" id="ARBA00007400"/>
    </source>
</evidence>
<feature type="transmembrane region" description="Helical" evidence="7">
    <location>
        <begin position="87"/>
        <end position="109"/>
    </location>
</feature>
<evidence type="ECO:0000256" key="4">
    <source>
        <dbReference type="ARBA" id="ARBA00022692"/>
    </source>
</evidence>
<evidence type="ECO:0000256" key="1">
    <source>
        <dbReference type="ARBA" id="ARBA00004651"/>
    </source>
</evidence>
<keyword evidence="4 7" id="KW-0812">Transmembrane</keyword>
<feature type="transmembrane region" description="Helical" evidence="7">
    <location>
        <begin position="40"/>
        <end position="66"/>
    </location>
</feature>
<keyword evidence="9" id="KW-0808">Transferase</keyword>
<feature type="transmembrane region" description="Helical" evidence="7">
    <location>
        <begin position="12"/>
        <end position="34"/>
    </location>
</feature>
<dbReference type="GO" id="GO:0016746">
    <property type="term" value="F:acyltransferase activity"/>
    <property type="evidence" value="ECO:0007669"/>
    <property type="project" value="UniProtKB-KW"/>
</dbReference>
<dbReference type="RefSeq" id="WP_379271333.1">
    <property type="nucleotide sequence ID" value="NZ_JBHUGT010000005.1"/>
</dbReference>
<evidence type="ECO:0000256" key="7">
    <source>
        <dbReference type="SAM" id="Phobius"/>
    </source>
</evidence>
<sequence>MARKETIPELNLVRGISILAVLMVHATSASMASMKESSLYGAYVFLNTFSLFCVPAFIFLTGFVLFYNYYDKPLTISTVKQFFGKRLMSIVIPYLFISIAYFVLKYFLYYRSLSAPELLDMLGGYLLYGKAYTHLYYVFIIIQFYILFPLLLFLFQRAVWLARLAIPIGFAVQWSFYYLLKQGVLTVPSKGSVSLTYFSPFLIGAFFGMYYPRLKRWLATGPEFRFRGKAAATGAFVLVWLVCASCFVTMWVVTRTGQGKFESYWYEIGYNAFTVLTSIMLLKLSYWIWAKGASAVKNALTDLSSLSFGIYLVHPALLLFYREFPPQTGTSWLHHLWMAGGYALALGGSLIILLAAYRLTKHAWILFGKVPDKFTAPRGKKPEVTTAA</sequence>
<feature type="transmembrane region" description="Helical" evidence="7">
    <location>
        <begin position="341"/>
        <end position="359"/>
    </location>
</feature>